<evidence type="ECO:0000313" key="2">
    <source>
        <dbReference type="Proteomes" id="UP000887023"/>
    </source>
</evidence>
<organism evidence="1 2">
    <name type="scientific">Skermania pinensis</name>
    <dbReference type="NCBI Taxonomy" id="39122"/>
    <lineage>
        <taxon>Bacteria</taxon>
        <taxon>Bacillati</taxon>
        <taxon>Actinomycetota</taxon>
        <taxon>Actinomycetes</taxon>
        <taxon>Mycobacteriales</taxon>
        <taxon>Gordoniaceae</taxon>
        <taxon>Skermania</taxon>
    </lineage>
</organism>
<accession>A0ABX8SAG8</accession>
<dbReference type="EMBL" id="CP079105">
    <property type="protein sequence ID" value="QXQ14858.1"/>
    <property type="molecule type" value="Genomic_DNA"/>
</dbReference>
<sequence length="64" mass="7195">MNRHGPIKRRTREAIAAELLSILDAADHASALEAETRGAPDAAYPHWRDYVDTRIRRLAEGLTQ</sequence>
<reference evidence="1" key="1">
    <citation type="submission" date="2021-07" db="EMBL/GenBank/DDBJ databases">
        <title>Candidatus Kaistella beijingensis sp. nov. isolated from a municipal wastewater treatment plant is involved in sludge foaming.</title>
        <authorList>
            <person name="Song Y."/>
            <person name="Liu S.-J."/>
        </authorList>
    </citation>
    <scope>NUCLEOTIDE SEQUENCE</scope>
    <source>
        <strain evidence="1">DSM 43998</strain>
    </source>
</reference>
<proteinExistence type="predicted"/>
<gene>
    <name evidence="1" type="ORF">KV203_05605</name>
</gene>
<dbReference type="Proteomes" id="UP000887023">
    <property type="component" value="Chromosome"/>
</dbReference>
<name>A0ABX8SAG8_9ACTN</name>
<evidence type="ECO:0000313" key="1">
    <source>
        <dbReference type="EMBL" id="QXQ14858.1"/>
    </source>
</evidence>
<dbReference type="RefSeq" id="WP_066474871.1">
    <property type="nucleotide sequence ID" value="NZ_CBCRUZ010000014.1"/>
</dbReference>
<keyword evidence="2" id="KW-1185">Reference proteome</keyword>
<protein>
    <submittedName>
        <fullName evidence="1">Uncharacterized protein</fullName>
    </submittedName>
</protein>